<comment type="function">
    <text evidence="4">May be involved in photoreceptor outer segment disk morphogenesis.</text>
</comment>
<gene>
    <name evidence="7" type="ORF">CUNI_LOCUS18523</name>
</gene>
<name>A0A8S3ZZ60_9EUPU</name>
<dbReference type="GO" id="GO:0005829">
    <property type="term" value="C:cytosol"/>
    <property type="evidence" value="ECO:0007669"/>
    <property type="project" value="TreeGrafter"/>
</dbReference>
<keyword evidence="8" id="KW-1185">Reference proteome</keyword>
<dbReference type="GO" id="GO:0001917">
    <property type="term" value="C:photoreceptor inner segment"/>
    <property type="evidence" value="ECO:0007669"/>
    <property type="project" value="UniProtKB-SubCell"/>
</dbReference>
<dbReference type="Proteomes" id="UP000678393">
    <property type="component" value="Unassembled WGS sequence"/>
</dbReference>
<dbReference type="EMBL" id="CAJHNH020005780">
    <property type="protein sequence ID" value="CAG5132965.1"/>
    <property type="molecule type" value="Genomic_DNA"/>
</dbReference>
<evidence type="ECO:0000256" key="3">
    <source>
        <dbReference type="ARBA" id="ARBA00022490"/>
    </source>
</evidence>
<evidence type="ECO:0000256" key="6">
    <source>
        <dbReference type="SAM" id="MobiDB-lite"/>
    </source>
</evidence>
<protein>
    <recommendedName>
        <fullName evidence="5">Cilia- and flagella-associated protein 418</fullName>
    </recommendedName>
</protein>
<dbReference type="PANTHER" id="PTHR33958">
    <property type="entry name" value="PROTEIN C8ORF37"/>
    <property type="match status" value="1"/>
</dbReference>
<evidence type="ECO:0000256" key="5">
    <source>
        <dbReference type="ARBA" id="ARBA00026215"/>
    </source>
</evidence>
<evidence type="ECO:0000256" key="4">
    <source>
        <dbReference type="ARBA" id="ARBA00024819"/>
    </source>
</evidence>
<accession>A0A8S3ZZ60</accession>
<dbReference type="PANTHER" id="PTHR33958:SF1">
    <property type="entry name" value="CILIA- AND FLAGELLA-ASSOCIATED PROTEIN 418"/>
    <property type="match status" value="1"/>
</dbReference>
<comment type="subcellular location">
    <subcellularLocation>
        <location evidence="2">Cytoplasm</location>
    </subcellularLocation>
    <subcellularLocation>
        <location evidence="1">Photoreceptor inner segment</location>
    </subcellularLocation>
</comment>
<evidence type="ECO:0000313" key="8">
    <source>
        <dbReference type="Proteomes" id="UP000678393"/>
    </source>
</evidence>
<reference evidence="7" key="1">
    <citation type="submission" date="2021-04" db="EMBL/GenBank/DDBJ databases">
        <authorList>
            <consortium name="Molecular Ecology Group"/>
        </authorList>
    </citation>
    <scope>NUCLEOTIDE SEQUENCE</scope>
</reference>
<dbReference type="AlphaFoldDB" id="A0A8S3ZZ60"/>
<proteinExistence type="predicted"/>
<evidence type="ECO:0000256" key="1">
    <source>
        <dbReference type="ARBA" id="ARBA00004437"/>
    </source>
</evidence>
<dbReference type="Pfam" id="PF14996">
    <property type="entry name" value="RMP"/>
    <property type="match status" value="1"/>
</dbReference>
<feature type="compositionally biased region" description="Polar residues" evidence="6">
    <location>
        <begin position="28"/>
        <end position="42"/>
    </location>
</feature>
<evidence type="ECO:0000313" key="7">
    <source>
        <dbReference type="EMBL" id="CAG5132965.1"/>
    </source>
</evidence>
<keyword evidence="3" id="KW-0963">Cytoplasm</keyword>
<feature type="region of interest" description="Disordered" evidence="6">
    <location>
        <begin position="22"/>
        <end position="49"/>
    </location>
</feature>
<sequence>MEKDIDDLLDEVETKFVHNYYNPKKSPASATLSRDSQTSTTPGPEPKTAVKQTHALDDVIDDILDIDVNEKKHSFGEEHQQRLLAPDDACKSDQMKRCFPVFLGGSADNMGRGSATNRRACDQLRCTSCDFRVSCFDNLSWNQDTDYLFLRNNVPSVHKLQAKLHRRKGCRAYCCQCSWKNVQDLCQLDDPGLKWVCGKHSS</sequence>
<dbReference type="OrthoDB" id="259905at2759"/>
<organism evidence="7 8">
    <name type="scientific">Candidula unifasciata</name>
    <dbReference type="NCBI Taxonomy" id="100452"/>
    <lineage>
        <taxon>Eukaryota</taxon>
        <taxon>Metazoa</taxon>
        <taxon>Spiralia</taxon>
        <taxon>Lophotrochozoa</taxon>
        <taxon>Mollusca</taxon>
        <taxon>Gastropoda</taxon>
        <taxon>Heterobranchia</taxon>
        <taxon>Euthyneura</taxon>
        <taxon>Panpulmonata</taxon>
        <taxon>Eupulmonata</taxon>
        <taxon>Stylommatophora</taxon>
        <taxon>Helicina</taxon>
        <taxon>Helicoidea</taxon>
        <taxon>Geomitridae</taxon>
        <taxon>Candidula</taxon>
    </lineage>
</organism>
<comment type="caution">
    <text evidence="7">The sequence shown here is derived from an EMBL/GenBank/DDBJ whole genome shotgun (WGS) entry which is preliminary data.</text>
</comment>
<evidence type="ECO:0000256" key="2">
    <source>
        <dbReference type="ARBA" id="ARBA00004496"/>
    </source>
</evidence>
<dbReference type="InterPro" id="IPR029239">
    <property type="entry name" value="CFAP418"/>
</dbReference>